<dbReference type="SUPFAM" id="SSF53335">
    <property type="entry name" value="S-adenosyl-L-methionine-dependent methyltransferases"/>
    <property type="match status" value="1"/>
</dbReference>
<dbReference type="OrthoDB" id="9784101at2"/>
<feature type="domain" description="Methyltransferase type 12" evidence="1">
    <location>
        <begin position="72"/>
        <end position="162"/>
    </location>
</feature>
<dbReference type="GO" id="GO:0008168">
    <property type="term" value="F:methyltransferase activity"/>
    <property type="evidence" value="ECO:0007669"/>
    <property type="project" value="UniProtKB-KW"/>
</dbReference>
<dbReference type="InterPro" id="IPR029063">
    <property type="entry name" value="SAM-dependent_MTases_sf"/>
</dbReference>
<proteinExistence type="predicted"/>
<dbReference type="InterPro" id="IPR013217">
    <property type="entry name" value="Methyltransf_12"/>
</dbReference>
<name>A0A2D0N9I3_FLAN2</name>
<gene>
    <name evidence="2" type="ORF">CRP01_18625</name>
</gene>
<dbReference type="Proteomes" id="UP000223913">
    <property type="component" value="Unassembled WGS sequence"/>
</dbReference>
<keyword evidence="2" id="KW-0808">Transferase</keyword>
<organism evidence="2 3">
    <name type="scientific">Flavilitoribacter nigricans (strain ATCC 23147 / DSM 23189 / NBRC 102662 / NCIMB 1420 / SS-2)</name>
    <name type="common">Lewinella nigricans</name>
    <dbReference type="NCBI Taxonomy" id="1122177"/>
    <lineage>
        <taxon>Bacteria</taxon>
        <taxon>Pseudomonadati</taxon>
        <taxon>Bacteroidota</taxon>
        <taxon>Saprospiria</taxon>
        <taxon>Saprospirales</taxon>
        <taxon>Lewinellaceae</taxon>
        <taxon>Flavilitoribacter</taxon>
    </lineage>
</organism>
<evidence type="ECO:0000313" key="2">
    <source>
        <dbReference type="EMBL" id="PHN05040.1"/>
    </source>
</evidence>
<evidence type="ECO:0000259" key="1">
    <source>
        <dbReference type="Pfam" id="PF08242"/>
    </source>
</evidence>
<evidence type="ECO:0000313" key="3">
    <source>
        <dbReference type="Proteomes" id="UP000223913"/>
    </source>
</evidence>
<dbReference type="CDD" id="cd02440">
    <property type="entry name" value="AdoMet_MTases"/>
    <property type="match status" value="1"/>
</dbReference>
<comment type="caution">
    <text evidence="2">The sequence shown here is derived from an EMBL/GenBank/DDBJ whole genome shotgun (WGS) entry which is preliminary data.</text>
</comment>
<accession>A0A2D0N9I3</accession>
<sequence length="220" mass="24923">MIMAWTPLWQNVKRTSRPTGRGLRCRVFSGNCYSGSAARVVLPLYKKRRMELKNAVDFIKNAVIPVKGTWADIGAGSGIYTQALDQVLEAGSIIYAADKNPHMLYRLRLENCELRIEELDFTRPFTLPPLDGIIMANALHYAPDPEPVLEKIVACLKPGGRLLMIEYETERPLQPWIPYPIPFQRFREMAASVGLQEVRQEGQIPSAYGHDHIYLAVAER</sequence>
<keyword evidence="3" id="KW-1185">Reference proteome</keyword>
<reference evidence="2 3" key="1">
    <citation type="submission" date="2017-10" db="EMBL/GenBank/DDBJ databases">
        <title>The draft genome sequence of Lewinella nigricans NBRC 102662.</title>
        <authorList>
            <person name="Wang K."/>
        </authorList>
    </citation>
    <scope>NUCLEOTIDE SEQUENCE [LARGE SCALE GENOMIC DNA]</scope>
    <source>
        <strain evidence="2 3">NBRC 102662</strain>
    </source>
</reference>
<dbReference type="AlphaFoldDB" id="A0A2D0N9I3"/>
<dbReference type="Gene3D" id="3.40.50.150">
    <property type="entry name" value="Vaccinia Virus protein VP39"/>
    <property type="match status" value="1"/>
</dbReference>
<dbReference type="EMBL" id="PDUD01000023">
    <property type="protein sequence ID" value="PHN05040.1"/>
    <property type="molecule type" value="Genomic_DNA"/>
</dbReference>
<protein>
    <submittedName>
        <fullName evidence="2">Methyltransferase type 12</fullName>
    </submittedName>
</protein>
<keyword evidence="2" id="KW-0489">Methyltransferase</keyword>
<dbReference type="Pfam" id="PF08242">
    <property type="entry name" value="Methyltransf_12"/>
    <property type="match status" value="1"/>
</dbReference>
<dbReference type="GO" id="GO:0032259">
    <property type="term" value="P:methylation"/>
    <property type="evidence" value="ECO:0007669"/>
    <property type="project" value="UniProtKB-KW"/>
</dbReference>